<dbReference type="OrthoDB" id="8481162at2"/>
<sequence length="141" mass="15398">MNEIVQPSADLKALDRLVGEWTVTGGAEGVVRYEWMEGGFFLLQHVELTQYGQSITGLEVIGHLRPFGEPAGADVVSRFYDAAGNTLDYTYELSGDKLTIWGGPKGSPAYFEGTFSADDQVMSGEWIYPGGGGYESTMTRR</sequence>
<dbReference type="AlphaFoldDB" id="D2PLN0"/>
<gene>
    <name evidence="1" type="ordered locus">Kfla_1562</name>
    <name evidence="2" type="ordered locus">Kfla_4065</name>
</gene>
<evidence type="ECO:0000313" key="2">
    <source>
        <dbReference type="EMBL" id="ADB33114.1"/>
    </source>
</evidence>
<dbReference type="Proteomes" id="UP000007967">
    <property type="component" value="Chromosome"/>
</dbReference>
<protein>
    <recommendedName>
        <fullName evidence="4">DUF1579 domain-containing protein</fullName>
    </recommendedName>
</protein>
<keyword evidence="3" id="KW-1185">Reference proteome</keyword>
<dbReference type="RefSeq" id="WP_012919215.1">
    <property type="nucleotide sequence ID" value="NC_013729.1"/>
</dbReference>
<evidence type="ECO:0000313" key="3">
    <source>
        <dbReference type="Proteomes" id="UP000007967"/>
    </source>
</evidence>
<dbReference type="HOGENOM" id="CLU_1862915_0_0_11"/>
<dbReference type="EMBL" id="CP001736">
    <property type="protein sequence ID" value="ADB30659.1"/>
    <property type="molecule type" value="Genomic_DNA"/>
</dbReference>
<reference evidence="1 3" key="2">
    <citation type="journal article" date="2010" name="Stand. Genomic Sci.">
        <title>Complete genome sequence of Kribbella flavida type strain (IFO 14399).</title>
        <authorList>
            <person name="Pukall R."/>
            <person name="Lapidus A."/>
            <person name="Glavina Del Rio T."/>
            <person name="Copeland A."/>
            <person name="Tice H."/>
            <person name="Cheng J.-F."/>
            <person name="Lucas S."/>
            <person name="Chen F."/>
            <person name="Nolan M."/>
            <person name="LaButti K."/>
            <person name="Pati A."/>
            <person name="Ivanova N."/>
            <person name="Mavrommatis K."/>
            <person name="Mikhailova N."/>
            <person name="Pitluck S."/>
            <person name="Bruce D."/>
            <person name="Goodwin L."/>
            <person name="Land M."/>
            <person name="Hauser L."/>
            <person name="Chang Y.-J."/>
            <person name="Jeffries C.D."/>
            <person name="Chen A."/>
            <person name="Palaniappan K."/>
            <person name="Chain P."/>
            <person name="Rohde M."/>
            <person name="Goeker M."/>
            <person name="Bristow J."/>
            <person name="Eisen J.A."/>
            <person name="Markowitz V."/>
            <person name="Hugenholtz P."/>
            <person name="Kyrpides N.C."/>
            <person name="Klenk H.-P."/>
            <person name="Brettin T."/>
        </authorList>
    </citation>
    <scope>NUCLEOTIDE SEQUENCE [LARGE SCALE GENOMIC DNA]</scope>
    <source>
        <strain evidence="1">DSM 17836</strain>
        <strain evidence="3">DSM 17836 / JCM 10339 / NBRC 14399</strain>
    </source>
</reference>
<dbReference type="EMBL" id="CP001736">
    <property type="protein sequence ID" value="ADB33114.1"/>
    <property type="molecule type" value="Genomic_DNA"/>
</dbReference>
<dbReference type="KEGG" id="kfl:Kfla_4065"/>
<accession>D2PLN0</accession>
<dbReference type="eggNOG" id="ENOG502ZS7I">
    <property type="taxonomic scope" value="Bacteria"/>
</dbReference>
<dbReference type="STRING" id="479435.Kfla_1562"/>
<evidence type="ECO:0000313" key="1">
    <source>
        <dbReference type="EMBL" id="ADB30659.1"/>
    </source>
</evidence>
<organism evidence="1 3">
    <name type="scientific">Kribbella flavida (strain DSM 17836 / JCM 10339 / NBRC 14399)</name>
    <dbReference type="NCBI Taxonomy" id="479435"/>
    <lineage>
        <taxon>Bacteria</taxon>
        <taxon>Bacillati</taxon>
        <taxon>Actinomycetota</taxon>
        <taxon>Actinomycetes</taxon>
        <taxon>Propionibacteriales</taxon>
        <taxon>Kribbellaceae</taxon>
        <taxon>Kribbella</taxon>
    </lineage>
</organism>
<dbReference type="KEGG" id="kfl:Kfla_1562"/>
<reference evidence="3" key="1">
    <citation type="submission" date="2009-09" db="EMBL/GenBank/DDBJ databases">
        <title>The complete genome of Kribbella flavida DSM 17836.</title>
        <authorList>
            <consortium name="US DOE Joint Genome Institute (JGI-PGF)"/>
            <person name="Lucas S."/>
            <person name="Copeland A."/>
            <person name="Lapidus A."/>
            <person name="Glavina del Rio T."/>
            <person name="Dalin E."/>
            <person name="Tice H."/>
            <person name="Bruce D."/>
            <person name="Goodwin L."/>
            <person name="Pitluck S."/>
            <person name="Kyrpides N."/>
            <person name="Mavromatis K."/>
            <person name="Ivanova N."/>
            <person name="Saunders E."/>
            <person name="Brettin T."/>
            <person name="Detter J.C."/>
            <person name="Han C."/>
            <person name="Larimer F."/>
            <person name="Land M."/>
            <person name="Hauser L."/>
            <person name="Markowitz V."/>
            <person name="Cheng J.-F."/>
            <person name="Hugenholtz P."/>
            <person name="Woyke T."/>
            <person name="Wu D."/>
            <person name="Pukall R."/>
            <person name="Klenk H.-P."/>
            <person name="Eisen J.A."/>
        </authorList>
    </citation>
    <scope>NUCLEOTIDE SEQUENCE [LARGE SCALE GENOMIC DNA]</scope>
    <source>
        <strain evidence="3">DSM 17836 / JCM 10339 / NBRC 14399</strain>
    </source>
</reference>
<evidence type="ECO:0008006" key="4">
    <source>
        <dbReference type="Google" id="ProtNLM"/>
    </source>
</evidence>
<name>D2PLN0_KRIFD</name>
<proteinExistence type="predicted"/>